<dbReference type="InterPro" id="IPR050898">
    <property type="entry name" value="Plant_acyltransferase"/>
</dbReference>
<dbReference type="Pfam" id="PF02458">
    <property type="entry name" value="Transferase"/>
    <property type="match status" value="1"/>
</dbReference>
<keyword evidence="2" id="KW-0732">Signal</keyword>
<organism evidence="3 4">
    <name type="scientific">Musa troglodytarum</name>
    <name type="common">fe'i banana</name>
    <dbReference type="NCBI Taxonomy" id="320322"/>
    <lineage>
        <taxon>Eukaryota</taxon>
        <taxon>Viridiplantae</taxon>
        <taxon>Streptophyta</taxon>
        <taxon>Embryophyta</taxon>
        <taxon>Tracheophyta</taxon>
        <taxon>Spermatophyta</taxon>
        <taxon>Magnoliopsida</taxon>
        <taxon>Liliopsida</taxon>
        <taxon>Zingiberales</taxon>
        <taxon>Musaceae</taxon>
        <taxon>Musa</taxon>
    </lineage>
</organism>
<evidence type="ECO:0000256" key="1">
    <source>
        <dbReference type="ARBA" id="ARBA00009861"/>
    </source>
</evidence>
<feature type="chain" id="PRO_5038631268" evidence="2">
    <location>
        <begin position="21"/>
        <end position="261"/>
    </location>
</feature>
<dbReference type="Gene3D" id="3.30.559.10">
    <property type="entry name" value="Chloramphenicol acetyltransferase-like domain"/>
    <property type="match status" value="2"/>
</dbReference>
<gene>
    <name evidence="3" type="ORF">MUK42_21038</name>
</gene>
<proteinExistence type="inferred from homology"/>
<keyword evidence="4" id="KW-1185">Reference proteome</keyword>
<name>A0A9E7K0L4_9LILI</name>
<dbReference type="EMBL" id="CP097507">
    <property type="protein sequence ID" value="URE01763.1"/>
    <property type="molecule type" value="Genomic_DNA"/>
</dbReference>
<evidence type="ECO:0000313" key="4">
    <source>
        <dbReference type="Proteomes" id="UP001055439"/>
    </source>
</evidence>
<sequence>MDRTALVTILVDLIIVLKQGREPATVIKAALPRALVPYYPIAGRIVEPAPVHRRSPTPETACGSWASVDCGLKDVNSLEHPLVLSKEELLSFAPPEVNEEESIFMLQVCVHFACGGFAVGIRFSHTVFDGLGAGQFLKAAAEIARGHARLPVEPVWCREAIPTPPKLSQGHPPSVAFCFETSVFDIPLDHVSMVKNQQCSTFNVVTTVAWQCLTRAIGLQPHVDVHLGFAANARHLQRQLLPQEDFYGNCVRLPHNLCLFM</sequence>
<protein>
    <submittedName>
        <fullName evidence="3">3'-N-debenzoyl-2'-deoxytaxol N-benzoyltransferase</fullName>
    </submittedName>
</protein>
<dbReference type="PANTHER" id="PTHR31147">
    <property type="entry name" value="ACYL TRANSFERASE 4"/>
    <property type="match status" value="1"/>
</dbReference>
<evidence type="ECO:0000313" key="3">
    <source>
        <dbReference type="EMBL" id="URE01763.1"/>
    </source>
</evidence>
<dbReference type="AlphaFoldDB" id="A0A9E7K0L4"/>
<comment type="similarity">
    <text evidence="1">Belongs to the plant acyltransferase family.</text>
</comment>
<dbReference type="InterPro" id="IPR023213">
    <property type="entry name" value="CAT-like_dom_sf"/>
</dbReference>
<accession>A0A9E7K0L4</accession>
<dbReference type="PANTHER" id="PTHR31147:SF2">
    <property type="entry name" value="OS01G0615300 PROTEIN"/>
    <property type="match status" value="1"/>
</dbReference>
<evidence type="ECO:0000256" key="2">
    <source>
        <dbReference type="SAM" id="SignalP"/>
    </source>
</evidence>
<feature type="signal peptide" evidence="2">
    <location>
        <begin position="1"/>
        <end position="20"/>
    </location>
</feature>
<dbReference type="Proteomes" id="UP001055439">
    <property type="component" value="Chromosome 5"/>
</dbReference>
<dbReference type="OrthoDB" id="444127at2759"/>
<reference evidence="3" key="1">
    <citation type="submission" date="2022-05" db="EMBL/GenBank/DDBJ databases">
        <title>The Musa troglodytarum L. genome provides insights into the mechanism of non-climacteric behaviour and enrichment of carotenoids.</title>
        <authorList>
            <person name="Wang J."/>
        </authorList>
    </citation>
    <scope>NUCLEOTIDE SEQUENCE</scope>
    <source>
        <tissue evidence="3">Leaf</tissue>
    </source>
</reference>